<dbReference type="GO" id="GO:0016853">
    <property type="term" value="F:isomerase activity"/>
    <property type="evidence" value="ECO:0007669"/>
    <property type="project" value="UniProtKB-KW"/>
</dbReference>
<keyword evidence="2" id="KW-1185">Reference proteome</keyword>
<evidence type="ECO:0000313" key="1">
    <source>
        <dbReference type="EMBL" id="GFZ15609.1"/>
    </source>
</evidence>
<name>A0A7J0GXR3_9ERIC</name>
<dbReference type="AlphaFoldDB" id="A0A7J0GXR3"/>
<keyword evidence="1" id="KW-0413">Isomerase</keyword>
<accession>A0A7J0GXR3</accession>
<comment type="caution">
    <text evidence="1">The sequence shown here is derived from an EMBL/GenBank/DDBJ whole genome shotgun (WGS) entry which is preliminary data.</text>
</comment>
<evidence type="ECO:0000313" key="2">
    <source>
        <dbReference type="Proteomes" id="UP000585474"/>
    </source>
</evidence>
<organism evidence="1 2">
    <name type="scientific">Actinidia rufa</name>
    <dbReference type="NCBI Taxonomy" id="165716"/>
    <lineage>
        <taxon>Eukaryota</taxon>
        <taxon>Viridiplantae</taxon>
        <taxon>Streptophyta</taxon>
        <taxon>Embryophyta</taxon>
        <taxon>Tracheophyta</taxon>
        <taxon>Spermatophyta</taxon>
        <taxon>Magnoliopsida</taxon>
        <taxon>eudicotyledons</taxon>
        <taxon>Gunneridae</taxon>
        <taxon>Pentapetalae</taxon>
        <taxon>asterids</taxon>
        <taxon>Ericales</taxon>
        <taxon>Actinidiaceae</taxon>
        <taxon>Actinidia</taxon>
    </lineage>
</organism>
<proteinExistence type="predicted"/>
<sequence>MVASAIAPSSTPFINKKDVGLSDFSSQPSFSIQNAKKRVSRKIVAVMAPPQSECSPATIGPVVPVKFTPQMASSAIAPNSTPFINRVKTRMTMTEKILARASEKPQLSGAGGDNIWFDVVLMIHDVGGPRHVWDLQERVWPECKGEEFVVPQALF</sequence>
<dbReference type="Proteomes" id="UP000585474">
    <property type="component" value="Unassembled WGS sequence"/>
</dbReference>
<dbReference type="EMBL" id="BJWL01000025">
    <property type="protein sequence ID" value="GFZ15609.1"/>
    <property type="molecule type" value="Genomic_DNA"/>
</dbReference>
<reference evidence="1 2" key="1">
    <citation type="submission" date="2019-07" db="EMBL/GenBank/DDBJ databases">
        <title>De Novo Assembly of kiwifruit Actinidia rufa.</title>
        <authorList>
            <person name="Sugita-Konishi S."/>
            <person name="Sato K."/>
            <person name="Mori E."/>
            <person name="Abe Y."/>
            <person name="Kisaki G."/>
            <person name="Hamano K."/>
            <person name="Suezawa K."/>
            <person name="Otani M."/>
            <person name="Fukuda T."/>
            <person name="Manabe T."/>
            <person name="Gomi K."/>
            <person name="Tabuchi M."/>
            <person name="Akimitsu K."/>
            <person name="Kataoka I."/>
        </authorList>
    </citation>
    <scope>NUCLEOTIDE SEQUENCE [LARGE SCALE GENOMIC DNA]</scope>
    <source>
        <strain evidence="2">cv. Fuchu</strain>
    </source>
</reference>
<protein>
    <submittedName>
        <fullName evidence="1">Isopropyl malate isomerase large subunit 1</fullName>
    </submittedName>
</protein>
<gene>
    <name evidence="1" type="ORF">Acr_25g0000180</name>
</gene>